<keyword evidence="2" id="KW-1185">Reference proteome</keyword>
<dbReference type="EMBL" id="BPWL01000013">
    <property type="protein sequence ID" value="GJJ16101.1"/>
    <property type="molecule type" value="Genomic_DNA"/>
</dbReference>
<evidence type="ECO:0000313" key="2">
    <source>
        <dbReference type="Proteomes" id="UP001050691"/>
    </source>
</evidence>
<name>A0AAV5AUV5_9AGAM</name>
<dbReference type="AlphaFoldDB" id="A0AAV5AUV5"/>
<protein>
    <submittedName>
        <fullName evidence="1">Uncharacterized protein</fullName>
    </submittedName>
</protein>
<gene>
    <name evidence="1" type="ORF">Clacol_010380</name>
</gene>
<proteinExistence type="predicted"/>
<accession>A0AAV5AUV5</accession>
<comment type="caution">
    <text evidence="1">The sequence shown here is derived from an EMBL/GenBank/DDBJ whole genome shotgun (WGS) entry which is preliminary data.</text>
</comment>
<dbReference type="Proteomes" id="UP001050691">
    <property type="component" value="Unassembled WGS sequence"/>
</dbReference>
<evidence type="ECO:0000313" key="1">
    <source>
        <dbReference type="EMBL" id="GJJ16101.1"/>
    </source>
</evidence>
<organism evidence="1 2">
    <name type="scientific">Clathrus columnatus</name>
    <dbReference type="NCBI Taxonomy" id="1419009"/>
    <lineage>
        <taxon>Eukaryota</taxon>
        <taxon>Fungi</taxon>
        <taxon>Dikarya</taxon>
        <taxon>Basidiomycota</taxon>
        <taxon>Agaricomycotina</taxon>
        <taxon>Agaricomycetes</taxon>
        <taxon>Phallomycetidae</taxon>
        <taxon>Phallales</taxon>
        <taxon>Clathraceae</taxon>
        <taxon>Clathrus</taxon>
    </lineage>
</organism>
<sequence length="76" mass="8584">MDGLVSPEYLRDDWLIAGCATISSHDAPPLLVLDYEFKTAATMGNIDRLDAYKIQFYLQNLKVSLDSARAVKDQYK</sequence>
<reference evidence="1" key="1">
    <citation type="submission" date="2021-10" db="EMBL/GenBank/DDBJ databases">
        <title>De novo Genome Assembly of Clathrus columnatus (Basidiomycota, Fungi) Using Illumina and Nanopore Sequence Data.</title>
        <authorList>
            <person name="Ogiso-Tanaka E."/>
            <person name="Itagaki H."/>
            <person name="Hosoya T."/>
            <person name="Hosaka K."/>
        </authorList>
    </citation>
    <scope>NUCLEOTIDE SEQUENCE</scope>
    <source>
        <strain evidence="1">MO-923</strain>
    </source>
</reference>